<name>B8J9H5_ANAD2</name>
<feature type="transmembrane region" description="Helical" evidence="6">
    <location>
        <begin position="20"/>
        <end position="41"/>
    </location>
</feature>
<dbReference type="RefSeq" id="WP_015935090.1">
    <property type="nucleotide sequence ID" value="NC_011891.1"/>
</dbReference>
<evidence type="ECO:0000256" key="3">
    <source>
        <dbReference type="ARBA" id="ARBA00022692"/>
    </source>
</evidence>
<organism evidence="7 8">
    <name type="scientific">Anaeromyxobacter dehalogenans (strain ATCC BAA-258 / DSM 21875 / 2CP-1)</name>
    <dbReference type="NCBI Taxonomy" id="455488"/>
    <lineage>
        <taxon>Bacteria</taxon>
        <taxon>Pseudomonadati</taxon>
        <taxon>Myxococcota</taxon>
        <taxon>Myxococcia</taxon>
        <taxon>Myxococcales</taxon>
        <taxon>Cystobacterineae</taxon>
        <taxon>Anaeromyxobacteraceae</taxon>
        <taxon>Anaeromyxobacter</taxon>
    </lineage>
</organism>
<dbReference type="EMBL" id="CP001359">
    <property type="protein sequence ID" value="ACL67363.1"/>
    <property type="molecule type" value="Genomic_DNA"/>
</dbReference>
<proteinExistence type="predicted"/>
<evidence type="ECO:0000313" key="8">
    <source>
        <dbReference type="Proteomes" id="UP000007089"/>
    </source>
</evidence>
<accession>B8J9H5</accession>
<dbReference type="GO" id="GO:0005886">
    <property type="term" value="C:plasma membrane"/>
    <property type="evidence" value="ECO:0007669"/>
    <property type="project" value="UniProtKB-SubCell"/>
</dbReference>
<evidence type="ECO:0008006" key="9">
    <source>
        <dbReference type="Google" id="ProtNLM"/>
    </source>
</evidence>
<sequence>MNKQAREWVSVGITWVQDFIYVALGILLTLACAALLFHGGVDLLGALGRDLDLQIIVQLLDRILLAMMIVELLYTVKVSFRDHLLVPEPFLLVALIAAIRRILVITAEFGAQSPTSDEKFRHVMSELGLLTVLILVLVGSVVILRRRDSAEAPR</sequence>
<keyword evidence="2" id="KW-1003">Cell membrane</keyword>
<keyword evidence="8" id="KW-1185">Reference proteome</keyword>
<evidence type="ECO:0000256" key="1">
    <source>
        <dbReference type="ARBA" id="ARBA00004651"/>
    </source>
</evidence>
<reference evidence="7" key="1">
    <citation type="submission" date="2009-01" db="EMBL/GenBank/DDBJ databases">
        <title>Complete sequence of Anaeromyxobacter dehalogenans 2CP-1.</title>
        <authorList>
            <consortium name="US DOE Joint Genome Institute"/>
            <person name="Lucas S."/>
            <person name="Copeland A."/>
            <person name="Lapidus A."/>
            <person name="Glavina del Rio T."/>
            <person name="Dalin E."/>
            <person name="Tice H."/>
            <person name="Bruce D."/>
            <person name="Goodwin L."/>
            <person name="Pitluck S."/>
            <person name="Saunders E."/>
            <person name="Brettin T."/>
            <person name="Detter J.C."/>
            <person name="Han C."/>
            <person name="Larimer F."/>
            <person name="Land M."/>
            <person name="Hauser L."/>
            <person name="Kyrpides N."/>
            <person name="Ovchinnikova G."/>
            <person name="Beliaev A.S."/>
            <person name="Richardson P."/>
        </authorList>
    </citation>
    <scope>NUCLEOTIDE SEQUENCE</scope>
    <source>
        <strain evidence="7">2CP-1</strain>
    </source>
</reference>
<feature type="transmembrane region" description="Helical" evidence="6">
    <location>
        <begin position="86"/>
        <end position="107"/>
    </location>
</feature>
<gene>
    <name evidence="7" type="ordered locus">A2cp1_4045</name>
</gene>
<dbReference type="KEGG" id="acp:A2cp1_4045"/>
<evidence type="ECO:0000256" key="5">
    <source>
        <dbReference type="ARBA" id="ARBA00023136"/>
    </source>
</evidence>
<evidence type="ECO:0000256" key="4">
    <source>
        <dbReference type="ARBA" id="ARBA00022989"/>
    </source>
</evidence>
<dbReference type="AlphaFoldDB" id="B8J9H5"/>
<evidence type="ECO:0000256" key="6">
    <source>
        <dbReference type="SAM" id="Phobius"/>
    </source>
</evidence>
<dbReference type="Pfam" id="PF06146">
    <property type="entry name" value="PsiE"/>
    <property type="match status" value="1"/>
</dbReference>
<comment type="subcellular location">
    <subcellularLocation>
        <location evidence="1">Cell membrane</location>
        <topology evidence="1">Multi-pass membrane protein</topology>
    </subcellularLocation>
</comment>
<keyword evidence="3 6" id="KW-0812">Transmembrane</keyword>
<dbReference type="Proteomes" id="UP000007089">
    <property type="component" value="Chromosome"/>
</dbReference>
<keyword evidence="5 6" id="KW-0472">Membrane</keyword>
<protein>
    <recommendedName>
        <fullName evidence="9">Phosphate-starvation-inducible E</fullName>
    </recommendedName>
</protein>
<evidence type="ECO:0000313" key="7">
    <source>
        <dbReference type="EMBL" id="ACL67363.1"/>
    </source>
</evidence>
<dbReference type="PROSITE" id="PS51257">
    <property type="entry name" value="PROKAR_LIPOPROTEIN"/>
    <property type="match status" value="1"/>
</dbReference>
<dbReference type="HOGENOM" id="CLU_128717_0_0_7"/>
<feature type="transmembrane region" description="Helical" evidence="6">
    <location>
        <begin position="53"/>
        <end position="74"/>
    </location>
</feature>
<dbReference type="InterPro" id="IPR020948">
    <property type="entry name" value="P_starv_induced_PsiE-like"/>
</dbReference>
<evidence type="ECO:0000256" key="2">
    <source>
        <dbReference type="ARBA" id="ARBA00022475"/>
    </source>
</evidence>
<feature type="transmembrane region" description="Helical" evidence="6">
    <location>
        <begin position="127"/>
        <end position="144"/>
    </location>
</feature>
<keyword evidence="4 6" id="KW-1133">Transmembrane helix</keyword>